<keyword evidence="8 13" id="KW-0472">Membrane</keyword>
<comment type="similarity">
    <text evidence="2 13">Belongs to the LolB family.</text>
</comment>
<keyword evidence="6" id="KW-0732">Signal</keyword>
<dbReference type="Gene3D" id="2.50.20.10">
    <property type="entry name" value="Lipoprotein localisation LolA/LolB/LppX"/>
    <property type="match status" value="1"/>
</dbReference>
<organism evidence="14 15">
    <name type="scientific">Pontibacterium sinense</name>
    <dbReference type="NCBI Taxonomy" id="2781979"/>
    <lineage>
        <taxon>Bacteria</taxon>
        <taxon>Pseudomonadati</taxon>
        <taxon>Pseudomonadota</taxon>
        <taxon>Gammaproteobacteria</taxon>
        <taxon>Oceanospirillales</taxon>
        <taxon>Oceanospirillaceae</taxon>
        <taxon>Pontibacterium</taxon>
    </lineage>
</organism>
<name>A0A8J7FDN5_9GAMM</name>
<evidence type="ECO:0000256" key="5">
    <source>
        <dbReference type="ARBA" id="ARBA00022448"/>
    </source>
</evidence>
<keyword evidence="7 13" id="KW-0653">Protein transport</keyword>
<evidence type="ECO:0000256" key="3">
    <source>
        <dbReference type="ARBA" id="ARBA00011245"/>
    </source>
</evidence>
<sequence length="201" mass="22818">MPQFLQVALLATLLTLTGCSSFTTSEQPPIPQINSWNDHQQQMALLTHWELSGKIGIRSPQDNQSANLFWQQQDQKYVIEMTGPLGQGGARITGQPGHIQVSIAGEGDFQAGSPEALLQDTLGWSVPVEQFQWWVRGLPAPDSSFQQQMNNNRLDELMQDGWHVRYLRYKQHDIYTLPSKIRLSRDALSITLIIKEWTPLH</sequence>
<dbReference type="CDD" id="cd16326">
    <property type="entry name" value="LolB"/>
    <property type="match status" value="1"/>
</dbReference>
<evidence type="ECO:0000256" key="7">
    <source>
        <dbReference type="ARBA" id="ARBA00022927"/>
    </source>
</evidence>
<protein>
    <recommendedName>
        <fullName evidence="4 13">Outer-membrane lipoprotein LolB</fullName>
    </recommendedName>
</protein>
<evidence type="ECO:0000256" key="1">
    <source>
        <dbReference type="ARBA" id="ARBA00004459"/>
    </source>
</evidence>
<dbReference type="NCBIfam" id="TIGR00548">
    <property type="entry name" value="lolB"/>
    <property type="match status" value="1"/>
</dbReference>
<accession>A0A8J7FDN5</accession>
<comment type="subcellular location">
    <subcellularLocation>
        <location evidence="1">Cell outer membrane</location>
        <topology evidence="1">Lipid-anchor</topology>
    </subcellularLocation>
</comment>
<keyword evidence="12 14" id="KW-0449">Lipoprotein</keyword>
<evidence type="ECO:0000256" key="11">
    <source>
        <dbReference type="ARBA" id="ARBA00023237"/>
    </source>
</evidence>
<evidence type="ECO:0000256" key="12">
    <source>
        <dbReference type="ARBA" id="ARBA00023288"/>
    </source>
</evidence>
<dbReference type="Pfam" id="PF03550">
    <property type="entry name" value="LolB"/>
    <property type="match status" value="1"/>
</dbReference>
<evidence type="ECO:0000256" key="8">
    <source>
        <dbReference type="ARBA" id="ARBA00023136"/>
    </source>
</evidence>
<dbReference type="RefSeq" id="WP_193953755.1">
    <property type="nucleotide sequence ID" value="NZ_JADEYS010000012.1"/>
</dbReference>
<dbReference type="AlphaFoldDB" id="A0A8J7FDN5"/>
<evidence type="ECO:0000256" key="6">
    <source>
        <dbReference type="ARBA" id="ARBA00022729"/>
    </source>
</evidence>
<dbReference type="GO" id="GO:0009279">
    <property type="term" value="C:cell outer membrane"/>
    <property type="evidence" value="ECO:0007669"/>
    <property type="project" value="UniProtKB-SubCell"/>
</dbReference>
<dbReference type="InterPro" id="IPR029046">
    <property type="entry name" value="LolA/LolB/LppX"/>
</dbReference>
<evidence type="ECO:0000313" key="15">
    <source>
        <dbReference type="Proteomes" id="UP000640333"/>
    </source>
</evidence>
<keyword evidence="15" id="KW-1185">Reference proteome</keyword>
<evidence type="ECO:0000256" key="2">
    <source>
        <dbReference type="ARBA" id="ARBA00009696"/>
    </source>
</evidence>
<dbReference type="GO" id="GO:0015031">
    <property type="term" value="P:protein transport"/>
    <property type="evidence" value="ECO:0007669"/>
    <property type="project" value="UniProtKB-KW"/>
</dbReference>
<dbReference type="SUPFAM" id="SSF89392">
    <property type="entry name" value="Prokaryotic lipoproteins and lipoprotein localization factors"/>
    <property type="match status" value="1"/>
</dbReference>
<comment type="function">
    <text evidence="13">Plays a critical role in the incorporation of lipoproteins in the outer membrane after they are released by the LolA protein.</text>
</comment>
<dbReference type="EMBL" id="JADEYS010000012">
    <property type="protein sequence ID" value="MBE9398122.1"/>
    <property type="molecule type" value="Genomic_DNA"/>
</dbReference>
<dbReference type="HAMAP" id="MF_00233">
    <property type="entry name" value="LolB"/>
    <property type="match status" value="1"/>
</dbReference>
<dbReference type="Proteomes" id="UP000640333">
    <property type="component" value="Unassembled WGS sequence"/>
</dbReference>
<comment type="caution">
    <text evidence="14">The sequence shown here is derived from an EMBL/GenBank/DDBJ whole genome shotgun (WGS) entry which is preliminary data.</text>
</comment>
<keyword evidence="9" id="KW-0564">Palmitate</keyword>
<gene>
    <name evidence="13 14" type="primary">lolB</name>
    <name evidence="14" type="ORF">IOQ59_12740</name>
</gene>
<evidence type="ECO:0000313" key="14">
    <source>
        <dbReference type="EMBL" id="MBE9398122.1"/>
    </source>
</evidence>
<evidence type="ECO:0000256" key="9">
    <source>
        <dbReference type="ARBA" id="ARBA00023139"/>
    </source>
</evidence>
<keyword evidence="11 13" id="KW-0998">Cell outer membrane</keyword>
<keyword evidence="5 13" id="KW-0813">Transport</keyword>
<dbReference type="GO" id="GO:0044874">
    <property type="term" value="P:lipoprotein localization to outer membrane"/>
    <property type="evidence" value="ECO:0007669"/>
    <property type="project" value="UniProtKB-UniRule"/>
</dbReference>
<comment type="subunit">
    <text evidence="3 13">Monomer.</text>
</comment>
<evidence type="ECO:0000256" key="4">
    <source>
        <dbReference type="ARBA" id="ARBA00016202"/>
    </source>
</evidence>
<keyword evidence="10 13" id="KW-0143">Chaperone</keyword>
<dbReference type="InterPro" id="IPR004565">
    <property type="entry name" value="OM_lipoprot_LolB"/>
</dbReference>
<evidence type="ECO:0000256" key="10">
    <source>
        <dbReference type="ARBA" id="ARBA00023186"/>
    </source>
</evidence>
<reference evidence="14" key="1">
    <citation type="submission" date="2020-10" db="EMBL/GenBank/DDBJ databases">
        <title>Bacterium isolated from coastal waters sediment.</title>
        <authorList>
            <person name="Chen R.-J."/>
            <person name="Lu D.-C."/>
            <person name="Zhu K.-L."/>
            <person name="Du Z.-J."/>
        </authorList>
    </citation>
    <scope>NUCLEOTIDE SEQUENCE</scope>
    <source>
        <strain evidence="14">N1Y112</strain>
    </source>
</reference>
<proteinExistence type="inferred from homology"/>
<evidence type="ECO:0000256" key="13">
    <source>
        <dbReference type="HAMAP-Rule" id="MF_00233"/>
    </source>
</evidence>